<keyword evidence="2" id="KW-0813">Transport</keyword>
<feature type="signal peptide" evidence="8">
    <location>
        <begin position="1"/>
        <end position="22"/>
    </location>
</feature>
<feature type="transmembrane region" description="Helical" evidence="7">
    <location>
        <begin position="243"/>
        <end position="263"/>
    </location>
</feature>
<evidence type="ECO:0000256" key="5">
    <source>
        <dbReference type="ARBA" id="ARBA00022989"/>
    </source>
</evidence>
<evidence type="ECO:0000256" key="7">
    <source>
        <dbReference type="SAM" id="Phobius"/>
    </source>
</evidence>
<dbReference type="GeneID" id="63817345"/>
<evidence type="ECO:0000256" key="6">
    <source>
        <dbReference type="ARBA" id="ARBA00023136"/>
    </source>
</evidence>
<reference evidence="10 11" key="1">
    <citation type="journal article" date="2018" name="Proc. Natl. Acad. Sci. U.S.A.">
        <title>Linking secondary metabolites to gene clusters through genome sequencing of six diverse Aspergillus species.</title>
        <authorList>
            <person name="Kaerboelling I."/>
            <person name="Vesth T.C."/>
            <person name="Frisvad J.C."/>
            <person name="Nybo J.L."/>
            <person name="Theobald S."/>
            <person name="Kuo A."/>
            <person name="Bowyer P."/>
            <person name="Matsuda Y."/>
            <person name="Mondo S."/>
            <person name="Lyhne E.K."/>
            <person name="Kogle M.E."/>
            <person name="Clum A."/>
            <person name="Lipzen A."/>
            <person name="Salamov A."/>
            <person name="Ngan C.Y."/>
            <person name="Daum C."/>
            <person name="Chiniquy J."/>
            <person name="Barry K."/>
            <person name="LaButti K."/>
            <person name="Haridas S."/>
            <person name="Simmons B.A."/>
            <person name="Magnuson J.K."/>
            <person name="Mortensen U.H."/>
            <person name="Larsen T.O."/>
            <person name="Grigoriev I.V."/>
            <person name="Baker S.E."/>
            <person name="Andersen M.R."/>
        </authorList>
    </citation>
    <scope>NUCLEOTIDE SEQUENCE [LARGE SCALE GENOMIC DNA]</scope>
    <source>
        <strain evidence="10 11">IBT 24754</strain>
    </source>
</reference>
<dbReference type="Pfam" id="PF03188">
    <property type="entry name" value="Cytochrom_B561"/>
    <property type="match status" value="1"/>
</dbReference>
<evidence type="ECO:0000256" key="2">
    <source>
        <dbReference type="ARBA" id="ARBA00022448"/>
    </source>
</evidence>
<evidence type="ECO:0000256" key="8">
    <source>
        <dbReference type="SAM" id="SignalP"/>
    </source>
</evidence>
<dbReference type="InterPro" id="IPR005018">
    <property type="entry name" value="DOMON_domain"/>
</dbReference>
<dbReference type="PANTHER" id="PTHR47797">
    <property type="entry name" value="DEHYDROGENASE, PUTATIVE (AFU_ORTHOLOGUE AFUA_8G05805)-RELATED"/>
    <property type="match status" value="1"/>
</dbReference>
<comment type="subcellular location">
    <subcellularLocation>
        <location evidence="1">Membrane</location>
    </subcellularLocation>
</comment>
<dbReference type="InterPro" id="IPR015920">
    <property type="entry name" value="Cellobiose_DH-like_cyt"/>
</dbReference>
<feature type="transmembrane region" description="Helical" evidence="7">
    <location>
        <begin position="210"/>
        <end position="231"/>
    </location>
</feature>
<dbReference type="RefSeq" id="XP_040755128.1">
    <property type="nucleotide sequence ID" value="XM_040900461.1"/>
</dbReference>
<dbReference type="InterPro" id="IPR006593">
    <property type="entry name" value="Cyt_b561/ferric_Rdtase_TM"/>
</dbReference>
<feature type="transmembrane region" description="Helical" evidence="7">
    <location>
        <begin position="349"/>
        <end position="366"/>
    </location>
</feature>
<gene>
    <name evidence="10" type="ORF">P175DRAFT_0553048</name>
</gene>
<accession>A0A2T5M5G4</accession>
<evidence type="ECO:0000256" key="1">
    <source>
        <dbReference type="ARBA" id="ARBA00004370"/>
    </source>
</evidence>
<evidence type="ECO:0000256" key="4">
    <source>
        <dbReference type="ARBA" id="ARBA00022982"/>
    </source>
</evidence>
<organism evidence="10 11">
    <name type="scientific">Aspergillus ochraceoroseus IBT 24754</name>
    <dbReference type="NCBI Taxonomy" id="1392256"/>
    <lineage>
        <taxon>Eukaryota</taxon>
        <taxon>Fungi</taxon>
        <taxon>Dikarya</taxon>
        <taxon>Ascomycota</taxon>
        <taxon>Pezizomycotina</taxon>
        <taxon>Eurotiomycetes</taxon>
        <taxon>Eurotiomycetidae</taxon>
        <taxon>Eurotiales</taxon>
        <taxon>Aspergillaceae</taxon>
        <taxon>Aspergillus</taxon>
        <taxon>Aspergillus subgen. Nidulantes</taxon>
    </lineage>
</organism>
<comment type="caution">
    <text evidence="10">The sequence shown here is derived from an EMBL/GenBank/DDBJ whole genome shotgun (WGS) entry which is preliminary data.</text>
</comment>
<feature type="transmembrane region" description="Helical" evidence="7">
    <location>
        <begin position="317"/>
        <end position="337"/>
    </location>
</feature>
<dbReference type="CDD" id="cd09630">
    <property type="entry name" value="CDH_like_cytochrome"/>
    <property type="match status" value="1"/>
</dbReference>
<protein>
    <recommendedName>
        <fullName evidence="9">Cytochrome b561 domain-containing protein</fullName>
    </recommendedName>
</protein>
<keyword evidence="6 7" id="KW-0472">Membrane</keyword>
<feature type="domain" description="Cytochrome b561" evidence="9">
    <location>
        <begin position="176"/>
        <end position="375"/>
    </location>
</feature>
<dbReference type="Gene3D" id="2.60.40.1210">
    <property type="entry name" value="Cellobiose dehydrogenase, cytochrome domain"/>
    <property type="match status" value="1"/>
</dbReference>
<evidence type="ECO:0000313" key="11">
    <source>
        <dbReference type="Proteomes" id="UP000244073"/>
    </source>
</evidence>
<feature type="transmembrane region" description="Helical" evidence="7">
    <location>
        <begin position="275"/>
        <end position="297"/>
    </location>
</feature>
<dbReference type="EMBL" id="MSFN02000001">
    <property type="protein sequence ID" value="PTU23736.1"/>
    <property type="molecule type" value="Genomic_DNA"/>
</dbReference>
<dbReference type="VEuPathDB" id="FungiDB:P175DRAFT_0553048"/>
<keyword evidence="5 7" id="KW-1133">Transmembrane helix</keyword>
<sequence>MKIRNWLLKMAVLGLCPPLAWAQISSFSPNAKNDIIYSITVPAESASAGTGPILFQIQAPTTYQWVGLGQGSRMAGANIFLLYTAASSQNVTLSPRVGMGHVMPKYNAEDQITLLAGSGVQNGIMTANVRCETCRAAPSSTSSWIFAYKKGSSLNSDSVSEEISIHDSCGVTNVDLSNAISTSANPFLSYGASSKATASSDDSGAGNDMLIAHGFIMGIAFVLLFPSFALANTLPIRNVATRIHAPLQVFTMLLAVAGMGLGIKLGIDNNNINDVHPILGLVVMSILILFQPALGLLQHLHFRQTGGKSPFAYMHRWLGRGMIILGIITGGLGLRLAGIGSPDTPVGAVIAYSVIAGVMALFYVMVQMFQAMQRRGQSTREYNDARKRSASTISMALQEMRHHNTHDPDST</sequence>
<feature type="chain" id="PRO_5015719156" description="Cytochrome b561 domain-containing protein" evidence="8">
    <location>
        <begin position="23"/>
        <end position="411"/>
    </location>
</feature>
<keyword evidence="3 7" id="KW-0812">Transmembrane</keyword>
<dbReference type="Proteomes" id="UP000244073">
    <property type="component" value="Unassembled WGS sequence"/>
</dbReference>
<dbReference type="SUPFAM" id="SSF49344">
    <property type="entry name" value="CBD9-like"/>
    <property type="match status" value="1"/>
</dbReference>
<proteinExistence type="predicted"/>
<dbReference type="PROSITE" id="PS50939">
    <property type="entry name" value="CYTOCHROME_B561"/>
    <property type="match status" value="1"/>
</dbReference>
<keyword evidence="4" id="KW-0249">Electron transport</keyword>
<dbReference type="CDD" id="cd08760">
    <property type="entry name" value="Cyt_b561_FRRS1_like"/>
    <property type="match status" value="1"/>
</dbReference>
<dbReference type="SMART" id="SM00665">
    <property type="entry name" value="B561"/>
    <property type="match status" value="1"/>
</dbReference>
<evidence type="ECO:0000259" key="9">
    <source>
        <dbReference type="PROSITE" id="PS50939"/>
    </source>
</evidence>
<evidence type="ECO:0000256" key="3">
    <source>
        <dbReference type="ARBA" id="ARBA00022692"/>
    </source>
</evidence>
<dbReference type="OrthoDB" id="19261at2759"/>
<name>A0A2T5M5G4_9EURO</name>
<dbReference type="Pfam" id="PF16010">
    <property type="entry name" value="CDH-cyt"/>
    <property type="match status" value="1"/>
</dbReference>
<dbReference type="GO" id="GO:0016020">
    <property type="term" value="C:membrane"/>
    <property type="evidence" value="ECO:0007669"/>
    <property type="project" value="UniProtKB-SubCell"/>
</dbReference>
<dbReference type="PANTHER" id="PTHR47797:SF1">
    <property type="entry name" value="CYTOCHROME B561 DOMAIN-CONTAINING PROTEIN-RELATED"/>
    <property type="match status" value="1"/>
</dbReference>
<keyword evidence="8" id="KW-0732">Signal</keyword>
<dbReference type="AlphaFoldDB" id="A0A2T5M5G4"/>
<dbReference type="SMART" id="SM00664">
    <property type="entry name" value="DoH"/>
    <property type="match status" value="1"/>
</dbReference>
<evidence type="ECO:0000313" key="10">
    <source>
        <dbReference type="EMBL" id="PTU23736.1"/>
    </source>
</evidence>